<proteinExistence type="predicted"/>
<dbReference type="PANTHER" id="PTHR21696:SF2">
    <property type="entry name" value="PROTEIN UNC-79 HOMOLOG"/>
    <property type="match status" value="1"/>
</dbReference>
<organism evidence="2">
    <name type="scientific">Medioppia subpectinata</name>
    <dbReference type="NCBI Taxonomy" id="1979941"/>
    <lineage>
        <taxon>Eukaryota</taxon>
        <taxon>Metazoa</taxon>
        <taxon>Ecdysozoa</taxon>
        <taxon>Arthropoda</taxon>
        <taxon>Chelicerata</taxon>
        <taxon>Arachnida</taxon>
        <taxon>Acari</taxon>
        <taxon>Acariformes</taxon>
        <taxon>Sarcoptiformes</taxon>
        <taxon>Oribatida</taxon>
        <taxon>Brachypylina</taxon>
        <taxon>Oppioidea</taxon>
        <taxon>Oppiidae</taxon>
        <taxon>Medioppia</taxon>
    </lineage>
</organism>
<dbReference type="InterPro" id="IPR024855">
    <property type="entry name" value="UNC79"/>
</dbReference>
<feature type="region of interest" description="Disordered" evidence="1">
    <location>
        <begin position="95"/>
        <end position="114"/>
    </location>
</feature>
<evidence type="ECO:0000313" key="2">
    <source>
        <dbReference type="EMBL" id="CAD7626950.1"/>
    </source>
</evidence>
<reference evidence="2" key="1">
    <citation type="submission" date="2020-11" db="EMBL/GenBank/DDBJ databases">
        <authorList>
            <person name="Tran Van P."/>
        </authorList>
    </citation>
    <scope>NUCLEOTIDE SEQUENCE</scope>
</reference>
<gene>
    <name evidence="2" type="ORF">OSB1V03_LOCUS7382</name>
</gene>
<evidence type="ECO:0000313" key="3">
    <source>
        <dbReference type="Proteomes" id="UP000759131"/>
    </source>
</evidence>
<accession>A0A7R9KPE7</accession>
<dbReference type="EMBL" id="CAJPIZ010004295">
    <property type="protein sequence ID" value="CAG2107380.1"/>
    <property type="molecule type" value="Genomic_DNA"/>
</dbReference>
<dbReference type="Proteomes" id="UP000759131">
    <property type="component" value="Unassembled WGS sequence"/>
</dbReference>
<dbReference type="EMBL" id="OC858870">
    <property type="protein sequence ID" value="CAD7626950.1"/>
    <property type="molecule type" value="Genomic_DNA"/>
</dbReference>
<dbReference type="PANTHER" id="PTHR21696">
    <property type="entry name" value="PROTEIN UNC-79 HOMOLOG"/>
    <property type="match status" value="1"/>
</dbReference>
<protein>
    <submittedName>
        <fullName evidence="2">Uncharacterized protein</fullName>
    </submittedName>
</protein>
<name>A0A7R9KPE7_9ACAR</name>
<sequence>MSLNIILYKHSYNSQSTLKQIQMLIQIVMNTLAAQFHRCRPLNEHMQSPIPSRSRDLSTASVDLEQIQEQEQSIDSQTEDNDMFSPKLNETVSAFSSDADDEDKETEPISESPKARVVDKFEDLIIDNKTNDLISTAIESKVENLAQDLVKEKPELKTNEMTVANKPELILANNTIEKEEIVGEKVIDVNDMLTNSQKPPYHPPVQRISRQLSPTANRHKMQRMEAIEGSLKLKKNKKDLNEKQCPTNVADIPTHNSLTRFGSVDEKCSTHESGHKVLRNVNSSDSADTKVSKSTWTIEIHSPVKLQPILPRHEPRLSHMRFEKP</sequence>
<evidence type="ECO:0000256" key="1">
    <source>
        <dbReference type="SAM" id="MobiDB-lite"/>
    </source>
</evidence>
<keyword evidence="3" id="KW-1185">Reference proteome</keyword>
<dbReference type="AlphaFoldDB" id="A0A7R9KPE7"/>